<evidence type="ECO:0000256" key="4">
    <source>
        <dbReference type="ARBA" id="ARBA00022679"/>
    </source>
</evidence>
<gene>
    <name evidence="9" type="ORF">E3T48_14450</name>
</gene>
<dbReference type="InterPro" id="IPR050297">
    <property type="entry name" value="LipidA_mod_glycosyltrf_83"/>
</dbReference>
<dbReference type="GO" id="GO:0009103">
    <property type="term" value="P:lipopolysaccharide biosynthetic process"/>
    <property type="evidence" value="ECO:0007669"/>
    <property type="project" value="UniProtKB-ARBA"/>
</dbReference>
<evidence type="ECO:0000256" key="6">
    <source>
        <dbReference type="ARBA" id="ARBA00022989"/>
    </source>
</evidence>
<feature type="transmembrane region" description="Helical" evidence="8">
    <location>
        <begin position="328"/>
        <end position="347"/>
    </location>
</feature>
<sequence>MGNVFYGAVGLRGSDQYWYVADLLMSKIVDSPVTNAIYPTVAATASLTDLPPRIHNLPITYLAGLAHQSGVSDYVSWVSVNVSLAILIAVCLFFVAKIQGYSYSFIAPAVFLSFPLTLWLSINALAEMSLALGASLIMLGSVVASSTVRSTTRATSIGLLIVSAGSILMFYTRDSYALLFPAQALFTIWICRTSRRRWLLAAPSLILTVVLTALRPLILPPYPHAGVLSQLMAGTPSEKGQMTSYYDLAQAPFSLSEFTAKAAKGLADGLLPSSPSEVITESAVLVVIAVGIFIIQDNPSSRMLKSWALAMLGIYLATSAAFQAQNRYIFVLVPFVAVFAVGLLDQFMQHKRANSWVSVLPWVVVGSILIGCVAGSFLMAREYKYQAETEMAQTRKLGVELTREPSGSVLAVAETSQVLPLTYAAVPRPVIALNPQISSPEEAARLIEDWDVRILVGASQADLEYFSHAVDLASDGRATLTTRPTFEAPGGPIQLWVIEP</sequence>
<evidence type="ECO:0000256" key="7">
    <source>
        <dbReference type="ARBA" id="ARBA00023136"/>
    </source>
</evidence>
<evidence type="ECO:0000256" key="1">
    <source>
        <dbReference type="ARBA" id="ARBA00004651"/>
    </source>
</evidence>
<feature type="transmembrane region" description="Helical" evidence="8">
    <location>
        <begin position="359"/>
        <end position="380"/>
    </location>
</feature>
<dbReference type="RefSeq" id="WP_134524738.1">
    <property type="nucleotide sequence ID" value="NZ_SOHH01000098.1"/>
</dbReference>
<feature type="transmembrane region" description="Helical" evidence="8">
    <location>
        <begin position="154"/>
        <end position="170"/>
    </location>
</feature>
<dbReference type="PANTHER" id="PTHR33908">
    <property type="entry name" value="MANNOSYLTRANSFERASE YKCB-RELATED"/>
    <property type="match status" value="1"/>
</dbReference>
<comment type="subcellular location">
    <subcellularLocation>
        <location evidence="1">Cell membrane</location>
        <topology evidence="1">Multi-pass membrane protein</topology>
    </subcellularLocation>
</comment>
<evidence type="ECO:0000256" key="2">
    <source>
        <dbReference type="ARBA" id="ARBA00022475"/>
    </source>
</evidence>
<keyword evidence="5 8" id="KW-0812">Transmembrane</keyword>
<dbReference type="GO" id="GO:0005886">
    <property type="term" value="C:plasma membrane"/>
    <property type="evidence" value="ECO:0007669"/>
    <property type="project" value="UniProtKB-SubCell"/>
</dbReference>
<dbReference type="Proteomes" id="UP000298313">
    <property type="component" value="Unassembled WGS sequence"/>
</dbReference>
<reference evidence="9 10" key="1">
    <citation type="submission" date="2019-03" db="EMBL/GenBank/DDBJ databases">
        <title>Genomics of glacier-inhabiting Cryobacterium strains.</title>
        <authorList>
            <person name="Liu Q."/>
            <person name="Xin Y.-H."/>
        </authorList>
    </citation>
    <scope>NUCLEOTIDE SEQUENCE [LARGE SCALE GENOMIC DNA]</scope>
    <source>
        <strain evidence="9 10">Hh4</strain>
    </source>
</reference>
<name>A0A4R9AZ24_9MICO</name>
<keyword evidence="6 8" id="KW-1133">Transmembrane helix</keyword>
<feature type="transmembrane region" description="Helical" evidence="8">
    <location>
        <begin position="176"/>
        <end position="191"/>
    </location>
</feature>
<feature type="transmembrane region" description="Helical" evidence="8">
    <location>
        <begin position="74"/>
        <end position="96"/>
    </location>
</feature>
<dbReference type="AlphaFoldDB" id="A0A4R9AZ24"/>
<comment type="caution">
    <text evidence="9">The sequence shown here is derived from an EMBL/GenBank/DDBJ whole genome shotgun (WGS) entry which is preliminary data.</text>
</comment>
<evidence type="ECO:0000256" key="5">
    <source>
        <dbReference type="ARBA" id="ARBA00022692"/>
    </source>
</evidence>
<organism evidence="9 10">
    <name type="scientific">Cryobacterium fucosi</name>
    <dbReference type="NCBI Taxonomy" id="1259157"/>
    <lineage>
        <taxon>Bacteria</taxon>
        <taxon>Bacillati</taxon>
        <taxon>Actinomycetota</taxon>
        <taxon>Actinomycetes</taxon>
        <taxon>Micrococcales</taxon>
        <taxon>Microbacteriaceae</taxon>
        <taxon>Cryobacterium</taxon>
    </lineage>
</organism>
<dbReference type="GO" id="GO:0016763">
    <property type="term" value="F:pentosyltransferase activity"/>
    <property type="evidence" value="ECO:0007669"/>
    <property type="project" value="TreeGrafter"/>
</dbReference>
<evidence type="ECO:0000256" key="8">
    <source>
        <dbReference type="SAM" id="Phobius"/>
    </source>
</evidence>
<feature type="transmembrane region" description="Helical" evidence="8">
    <location>
        <begin position="103"/>
        <end position="122"/>
    </location>
</feature>
<keyword evidence="3" id="KW-0328">Glycosyltransferase</keyword>
<dbReference type="EMBL" id="SOHH01000098">
    <property type="protein sequence ID" value="TFD73263.1"/>
    <property type="molecule type" value="Genomic_DNA"/>
</dbReference>
<dbReference type="PANTHER" id="PTHR33908:SF11">
    <property type="entry name" value="MEMBRANE PROTEIN"/>
    <property type="match status" value="1"/>
</dbReference>
<feature type="transmembrane region" description="Helical" evidence="8">
    <location>
        <begin position="128"/>
        <end position="147"/>
    </location>
</feature>
<protein>
    <recommendedName>
        <fullName evidence="11">Glycosyltransferase RgtA/B/C/D-like domain-containing protein</fullName>
    </recommendedName>
</protein>
<feature type="transmembrane region" description="Helical" evidence="8">
    <location>
        <begin position="278"/>
        <end position="295"/>
    </location>
</feature>
<evidence type="ECO:0000313" key="10">
    <source>
        <dbReference type="Proteomes" id="UP000298313"/>
    </source>
</evidence>
<keyword evidence="4" id="KW-0808">Transferase</keyword>
<feature type="transmembrane region" description="Helical" evidence="8">
    <location>
        <begin position="198"/>
        <end position="218"/>
    </location>
</feature>
<evidence type="ECO:0008006" key="11">
    <source>
        <dbReference type="Google" id="ProtNLM"/>
    </source>
</evidence>
<keyword evidence="2" id="KW-1003">Cell membrane</keyword>
<keyword evidence="7 8" id="KW-0472">Membrane</keyword>
<accession>A0A4R9AZ24</accession>
<proteinExistence type="predicted"/>
<evidence type="ECO:0000313" key="9">
    <source>
        <dbReference type="EMBL" id="TFD73263.1"/>
    </source>
</evidence>
<dbReference type="OrthoDB" id="9817247at2"/>
<keyword evidence="10" id="KW-1185">Reference proteome</keyword>
<evidence type="ECO:0000256" key="3">
    <source>
        <dbReference type="ARBA" id="ARBA00022676"/>
    </source>
</evidence>